<evidence type="ECO:0000256" key="3">
    <source>
        <dbReference type="ARBA" id="ARBA00022763"/>
    </source>
</evidence>
<evidence type="ECO:0000256" key="4">
    <source>
        <dbReference type="ARBA" id="ARBA00023172"/>
    </source>
</evidence>
<evidence type="ECO:0000256" key="1">
    <source>
        <dbReference type="ARBA" id="ARBA00004123"/>
    </source>
</evidence>
<gene>
    <name evidence="9" type="ORF">Clacol_001690</name>
</gene>
<organism evidence="9 10">
    <name type="scientific">Clathrus columnatus</name>
    <dbReference type="NCBI Taxonomy" id="1419009"/>
    <lineage>
        <taxon>Eukaryota</taxon>
        <taxon>Fungi</taxon>
        <taxon>Dikarya</taxon>
        <taxon>Basidiomycota</taxon>
        <taxon>Agaricomycotina</taxon>
        <taxon>Agaricomycetes</taxon>
        <taxon>Phallomycetidae</taxon>
        <taxon>Phallales</taxon>
        <taxon>Clathraceae</taxon>
        <taxon>Clathrus</taxon>
    </lineage>
</organism>
<feature type="compositionally biased region" description="Basic and acidic residues" evidence="8">
    <location>
        <begin position="250"/>
        <end position="259"/>
    </location>
</feature>
<dbReference type="Pfam" id="PF21203">
    <property type="entry name" value="ECM10"/>
    <property type="match status" value="1"/>
</dbReference>
<dbReference type="AlphaFoldDB" id="A0AAV5A1X7"/>
<evidence type="ECO:0000313" key="9">
    <source>
        <dbReference type="EMBL" id="GJJ07488.1"/>
    </source>
</evidence>
<dbReference type="Pfam" id="PF09494">
    <property type="entry name" value="Slx4"/>
    <property type="match status" value="1"/>
</dbReference>
<feature type="compositionally biased region" description="Basic and acidic residues" evidence="8">
    <location>
        <begin position="230"/>
        <end position="242"/>
    </location>
</feature>
<dbReference type="PANTHER" id="PTHR39219">
    <property type="entry name" value="ER MEMBRANE PROTEIN COMPLEX SUBUNIT 10"/>
    <property type="match status" value="1"/>
</dbReference>
<accession>A0AAV5A1X7</accession>
<dbReference type="GO" id="GO:0006281">
    <property type="term" value="P:DNA repair"/>
    <property type="evidence" value="ECO:0007669"/>
    <property type="project" value="UniProtKB-KW"/>
</dbReference>
<evidence type="ECO:0000256" key="7">
    <source>
        <dbReference type="ARBA" id="ARBA00029496"/>
    </source>
</evidence>
<dbReference type="PANTHER" id="PTHR39219:SF1">
    <property type="entry name" value="ER MEMBRANE PROTEIN COMPLEX SUBUNIT 10"/>
    <property type="match status" value="1"/>
</dbReference>
<sequence length="745" mass="83617">MCTTVTKHFKLISLVYAQDVKIYHRIWDGITQPSPQFTFRISSAENGFSQPEIPQKLTIADAHDAQNFYQIAVKTDFSWIISSTKTCFLPTQVEDIITLHLSSSNQPYAVDYFVHPTPHDGKCPSSSLAAFKEVSFTNTTIRRLYRAPPPQPELRAPLPVSATGEPIQPSPEKSFIQKYWVYIVIALVGILISGGSPEDDSSSAPRQMPHLSGQALEFDIANTVIEDSEPERVAEAAREKEARRRRRRQKQVERNEDSGKQIPEIESDTLIPRDLVTSLVTVEPFQKESEDAPPEFEYVNPDKAISADAWEDLDVVVPPIDLLIRECVLDDDDELDPKLSLNHFMFSKAPASKNSQPIAIPVGGSKATTGNFKRIKSTTAQSLLYPFSASLSKEQLSKLYKCYVCDRAWTVRKTIPTKLSHIKSCAKKHGWSEDTLIQVLKKELDIADLPGSNPSLPDAVTSLGTSNSLLEGIVNETLPRKLPKKQQHQRNNVLDPTQAHSAIVERIGILFGPSDQSQNDLPSTQPFRPSKFTSGSNALLAKVMLEESAIPMIEKFQSDQLGQNVDSDTVYPLPCSSLLCFNASSPSNSQNLDFLTVSEREIDDLNCRLKNIQLDRTQTDQVEHRLIPVVPHFSPAVIIAPSNKPQQPLTSNLQIPRPISLCDVNDIDEYLRQLIKRNDVLYERILRYEPVHFDMFLNIEGMEELDDRGFRNKLRAFLDKHNRIGEDGSNYDFFPLTVDLGTLTA</sequence>
<dbReference type="GO" id="GO:0006260">
    <property type="term" value="P:DNA replication"/>
    <property type="evidence" value="ECO:0007669"/>
    <property type="project" value="InterPro"/>
</dbReference>
<name>A0AAV5A1X7_9AGAM</name>
<dbReference type="InterPro" id="IPR018574">
    <property type="entry name" value="Structure-sp_endonuc_su_Slx4"/>
</dbReference>
<keyword evidence="4" id="KW-0233">DNA recombination</keyword>
<reference evidence="9" key="1">
    <citation type="submission" date="2021-10" db="EMBL/GenBank/DDBJ databases">
        <title>De novo Genome Assembly of Clathrus columnatus (Basidiomycota, Fungi) Using Illumina and Nanopore Sequence Data.</title>
        <authorList>
            <person name="Ogiso-Tanaka E."/>
            <person name="Itagaki H."/>
            <person name="Hosoya T."/>
            <person name="Hosaka K."/>
        </authorList>
    </citation>
    <scope>NUCLEOTIDE SEQUENCE</scope>
    <source>
        <strain evidence="9">MO-923</strain>
    </source>
</reference>
<dbReference type="Proteomes" id="UP001050691">
    <property type="component" value="Unassembled WGS sequence"/>
</dbReference>
<evidence type="ECO:0000256" key="2">
    <source>
        <dbReference type="ARBA" id="ARBA00006661"/>
    </source>
</evidence>
<keyword evidence="10" id="KW-1185">Reference proteome</keyword>
<feature type="region of interest" description="Disordered" evidence="8">
    <location>
        <begin position="227"/>
        <end position="267"/>
    </location>
</feature>
<evidence type="ECO:0000256" key="8">
    <source>
        <dbReference type="SAM" id="MobiDB-lite"/>
    </source>
</evidence>
<proteinExistence type="inferred from homology"/>
<feature type="region of interest" description="Disordered" evidence="8">
    <location>
        <begin position="147"/>
        <end position="168"/>
    </location>
</feature>
<evidence type="ECO:0000256" key="6">
    <source>
        <dbReference type="ARBA" id="ARBA00023242"/>
    </source>
</evidence>
<keyword evidence="5" id="KW-0234">DNA repair</keyword>
<evidence type="ECO:0000256" key="5">
    <source>
        <dbReference type="ARBA" id="ARBA00023204"/>
    </source>
</evidence>
<protein>
    <recommendedName>
        <fullName evidence="7">Structure-specific endonuclease subunit SLX4</fullName>
    </recommendedName>
</protein>
<dbReference type="EMBL" id="BPWL01000002">
    <property type="protein sequence ID" value="GJJ07488.1"/>
    <property type="molecule type" value="Genomic_DNA"/>
</dbReference>
<keyword evidence="6" id="KW-0539">Nucleus</keyword>
<dbReference type="CDD" id="cd22209">
    <property type="entry name" value="EMC10"/>
    <property type="match status" value="1"/>
</dbReference>
<comment type="subcellular location">
    <subcellularLocation>
        <location evidence="1">Nucleus</location>
    </subcellularLocation>
</comment>
<comment type="caution">
    <text evidence="9">The sequence shown here is derived from an EMBL/GenBank/DDBJ whole genome shotgun (WGS) entry which is preliminary data.</text>
</comment>
<evidence type="ECO:0000313" key="10">
    <source>
        <dbReference type="Proteomes" id="UP001050691"/>
    </source>
</evidence>
<dbReference type="GO" id="GO:0033557">
    <property type="term" value="C:Slx1-Slx4 complex"/>
    <property type="evidence" value="ECO:0007669"/>
    <property type="project" value="InterPro"/>
</dbReference>
<comment type="similarity">
    <text evidence="2">Belongs to the SLX4 family.</text>
</comment>
<dbReference type="GO" id="GO:0006310">
    <property type="term" value="P:DNA recombination"/>
    <property type="evidence" value="ECO:0007669"/>
    <property type="project" value="UniProtKB-KW"/>
</dbReference>
<keyword evidence="3" id="KW-0227">DNA damage</keyword>